<feature type="compositionally biased region" description="Polar residues" evidence="2">
    <location>
        <begin position="183"/>
        <end position="194"/>
    </location>
</feature>
<feature type="compositionally biased region" description="Basic residues" evidence="2">
    <location>
        <begin position="290"/>
        <end position="302"/>
    </location>
</feature>
<feature type="region of interest" description="Disordered" evidence="2">
    <location>
        <begin position="442"/>
        <end position="579"/>
    </location>
</feature>
<accession>A0A067NAR0</accession>
<dbReference type="PROSITE" id="PS51253">
    <property type="entry name" value="HTH_CENPB"/>
    <property type="match status" value="1"/>
</dbReference>
<name>A0A067NAR0_BOTB1</name>
<keyword evidence="5" id="KW-1185">Reference proteome</keyword>
<evidence type="ECO:0000259" key="3">
    <source>
        <dbReference type="PROSITE" id="PS51253"/>
    </source>
</evidence>
<proteinExistence type="predicted"/>
<feature type="region of interest" description="Disordered" evidence="2">
    <location>
        <begin position="71"/>
        <end position="164"/>
    </location>
</feature>
<evidence type="ECO:0000256" key="1">
    <source>
        <dbReference type="ARBA" id="ARBA00023125"/>
    </source>
</evidence>
<dbReference type="OrthoDB" id="9909311at2759"/>
<feature type="compositionally biased region" description="Acidic residues" evidence="2">
    <location>
        <begin position="254"/>
        <end position="266"/>
    </location>
</feature>
<feature type="domain" description="HTH CENPB-type" evidence="3">
    <location>
        <begin position="359"/>
        <end position="432"/>
    </location>
</feature>
<evidence type="ECO:0000313" key="5">
    <source>
        <dbReference type="Proteomes" id="UP000027195"/>
    </source>
</evidence>
<organism evidence="4 5">
    <name type="scientific">Botryobasidium botryosum (strain FD-172 SS1)</name>
    <dbReference type="NCBI Taxonomy" id="930990"/>
    <lineage>
        <taxon>Eukaryota</taxon>
        <taxon>Fungi</taxon>
        <taxon>Dikarya</taxon>
        <taxon>Basidiomycota</taxon>
        <taxon>Agaricomycotina</taxon>
        <taxon>Agaricomycetes</taxon>
        <taxon>Cantharellales</taxon>
        <taxon>Botryobasidiaceae</taxon>
        <taxon>Botryobasidium</taxon>
    </lineage>
</organism>
<dbReference type="Pfam" id="PF03221">
    <property type="entry name" value="HTH_Tnp_Tc5"/>
    <property type="match status" value="1"/>
</dbReference>
<feature type="compositionally biased region" description="Basic residues" evidence="2">
    <location>
        <begin position="98"/>
        <end position="108"/>
    </location>
</feature>
<dbReference type="PANTHER" id="PTHR19303">
    <property type="entry name" value="TRANSPOSON"/>
    <property type="match status" value="1"/>
</dbReference>
<dbReference type="SMART" id="SM00674">
    <property type="entry name" value="CENPB"/>
    <property type="match status" value="1"/>
</dbReference>
<keyword evidence="1" id="KW-0238">DNA-binding</keyword>
<dbReference type="EMBL" id="KL198017">
    <property type="protein sequence ID" value="KDQ20826.1"/>
    <property type="molecule type" value="Genomic_DNA"/>
</dbReference>
<evidence type="ECO:0000256" key="2">
    <source>
        <dbReference type="SAM" id="MobiDB-lite"/>
    </source>
</evidence>
<gene>
    <name evidence="4" type="ORF">BOTBODRAFT_169540</name>
</gene>
<sequence length="775" mass="83073">MYALVSAPPSQPIPSSSQDDAARYIYDQACLQLADSGPDSSVYASSTSHPELDMGNWPSHLGASNLNSFALHDQSLPAPPSFLPSDTSSSSEGPGPHRSTRMQGRRASARATARSEGIVTRNRAATLSGQPSQSQMYSSQPQDYSDPSNFLRSPFNQSQGSPQMFSSDLAQLGYASSFPLPAHQSQLHTPQSQHHGFPSPPNGSSASSSTSYPSGRSCSPANSIASTALTSLSGGGSGSASGGVNNLQSSSSQDDMDQADSDDELSAEPSPLHMHHSHTHHHLSGTSSVGHHHHRKVTKAKTKLSDMDRKFICIYAEKHPKSRQEDIATKFSVERSTVSKILKQRDKWMKVDMFSQEARVIKHRPSKFPEIETRLASWVRDCVRDKIVLTDALIRERARECARSLGIGDDKFKASSGWVENFKHRNSIRRGTQWLRPEQLPQPVEMDSSSGSNASVSGNGSSGSEQGSTLGTPPEAHKELQGVSQSPPYDEALPMEQPHSPVGSFYQPGLSPSTSSTNSPPVLTPNSHTSALPSGFHPSFMKHRRQLSNVSTASSLPDHSLPPSPSPSATMFTRHGMGRSASFSGGGGLAYLSSPMMASHRRQMTYDTPASGALAEECLSSASQQELQAMRDLANGQPTASPTTTEFNALSLAPQTPTANEMSISIANQMAQVSTQPLHPLPLSVTLPQTSSSPSLANVMHPHQSAAQPGGDNVPTPENAFHALHTVLRFVNDPSYSMYAPSQDGQAALEALDRLKGRWEGIIRDKVDTPNGIPS</sequence>
<dbReference type="HOGENOM" id="CLU_360918_0_0_1"/>
<feature type="region of interest" description="Disordered" evidence="2">
    <location>
        <begin position="1"/>
        <end position="20"/>
    </location>
</feature>
<protein>
    <recommendedName>
        <fullName evidence="3">HTH CENPB-type domain-containing protein</fullName>
    </recommendedName>
</protein>
<feature type="compositionally biased region" description="Basic residues" evidence="2">
    <location>
        <begin position="273"/>
        <end position="283"/>
    </location>
</feature>
<dbReference type="GO" id="GO:0005634">
    <property type="term" value="C:nucleus"/>
    <property type="evidence" value="ECO:0007669"/>
    <property type="project" value="TreeGrafter"/>
</dbReference>
<reference evidence="5" key="1">
    <citation type="journal article" date="2014" name="Proc. Natl. Acad. Sci. U.S.A.">
        <title>Extensive sampling of basidiomycete genomes demonstrates inadequacy of the white-rot/brown-rot paradigm for wood decay fungi.</title>
        <authorList>
            <person name="Riley R."/>
            <person name="Salamov A.A."/>
            <person name="Brown D.W."/>
            <person name="Nagy L.G."/>
            <person name="Floudas D."/>
            <person name="Held B.W."/>
            <person name="Levasseur A."/>
            <person name="Lombard V."/>
            <person name="Morin E."/>
            <person name="Otillar R."/>
            <person name="Lindquist E.A."/>
            <person name="Sun H."/>
            <person name="LaButti K.M."/>
            <person name="Schmutz J."/>
            <person name="Jabbour D."/>
            <person name="Luo H."/>
            <person name="Baker S.E."/>
            <person name="Pisabarro A.G."/>
            <person name="Walton J.D."/>
            <person name="Blanchette R.A."/>
            <person name="Henrissat B."/>
            <person name="Martin F."/>
            <person name="Cullen D."/>
            <person name="Hibbett D.S."/>
            <person name="Grigoriev I.V."/>
        </authorList>
    </citation>
    <scope>NUCLEOTIDE SEQUENCE [LARGE SCALE GENOMIC DNA]</scope>
    <source>
        <strain evidence="5">FD-172 SS1</strain>
    </source>
</reference>
<dbReference type="PANTHER" id="PTHR19303:SF70">
    <property type="entry name" value="HTH CENPB-TYPE DOMAIN-CONTAINING PROTEIN"/>
    <property type="match status" value="1"/>
</dbReference>
<dbReference type="AlphaFoldDB" id="A0A067NAR0"/>
<feature type="compositionally biased region" description="Polar residues" evidence="2">
    <location>
        <begin position="147"/>
        <end position="164"/>
    </location>
</feature>
<feature type="compositionally biased region" description="Low complexity" evidence="2">
    <location>
        <begin position="130"/>
        <end position="146"/>
    </location>
</feature>
<feature type="region of interest" description="Disordered" evidence="2">
    <location>
        <begin position="690"/>
        <end position="713"/>
    </location>
</feature>
<dbReference type="GO" id="GO:0003677">
    <property type="term" value="F:DNA binding"/>
    <property type="evidence" value="ECO:0007669"/>
    <property type="project" value="UniProtKB-KW"/>
</dbReference>
<dbReference type="Proteomes" id="UP000027195">
    <property type="component" value="Unassembled WGS sequence"/>
</dbReference>
<feature type="compositionally biased region" description="Low complexity" evidence="2">
    <location>
        <begin position="510"/>
        <end position="527"/>
    </location>
</feature>
<dbReference type="SUPFAM" id="SSF46689">
    <property type="entry name" value="Homeodomain-like"/>
    <property type="match status" value="2"/>
</dbReference>
<dbReference type="InterPro" id="IPR050863">
    <property type="entry name" value="CenT-Element_Derived"/>
</dbReference>
<feature type="compositionally biased region" description="Polar residues" evidence="2">
    <location>
        <begin position="38"/>
        <end position="49"/>
    </location>
</feature>
<evidence type="ECO:0000313" key="4">
    <source>
        <dbReference type="EMBL" id="KDQ20826.1"/>
    </source>
</evidence>
<feature type="region of interest" description="Disordered" evidence="2">
    <location>
        <begin position="233"/>
        <end position="303"/>
    </location>
</feature>
<dbReference type="InterPro" id="IPR006600">
    <property type="entry name" value="HTH_CenpB_DNA-bd_dom"/>
</dbReference>
<feature type="compositionally biased region" description="Low complexity" evidence="2">
    <location>
        <begin position="202"/>
        <end position="220"/>
    </location>
</feature>
<feature type="region of interest" description="Disordered" evidence="2">
    <location>
        <begin position="36"/>
        <end position="59"/>
    </location>
</feature>
<feature type="region of interest" description="Disordered" evidence="2">
    <location>
        <begin position="181"/>
        <end position="220"/>
    </location>
</feature>
<dbReference type="Gene3D" id="1.10.10.60">
    <property type="entry name" value="Homeodomain-like"/>
    <property type="match status" value="2"/>
</dbReference>
<feature type="compositionally biased region" description="Low complexity" evidence="2">
    <location>
        <begin position="448"/>
        <end position="468"/>
    </location>
</feature>
<dbReference type="InParanoid" id="A0A067NAR0"/>
<dbReference type="InterPro" id="IPR009057">
    <property type="entry name" value="Homeodomain-like_sf"/>
</dbReference>